<comment type="caution">
    <text evidence="1">The sequence shown here is derived from an EMBL/GenBank/DDBJ whole genome shotgun (WGS) entry which is preliminary data.</text>
</comment>
<reference evidence="1 2" key="1">
    <citation type="journal article" date="2020" name="Cell">
        <title>Large-Scale Comparative Analyses of Tick Genomes Elucidate Their Genetic Diversity and Vector Capacities.</title>
        <authorList>
            <consortium name="Tick Genome and Microbiome Consortium (TIGMIC)"/>
            <person name="Jia N."/>
            <person name="Wang J."/>
            <person name="Shi W."/>
            <person name="Du L."/>
            <person name="Sun Y."/>
            <person name="Zhan W."/>
            <person name="Jiang J.F."/>
            <person name="Wang Q."/>
            <person name="Zhang B."/>
            <person name="Ji P."/>
            <person name="Bell-Sakyi L."/>
            <person name="Cui X.M."/>
            <person name="Yuan T.T."/>
            <person name="Jiang B.G."/>
            <person name="Yang W.F."/>
            <person name="Lam T.T."/>
            <person name="Chang Q.C."/>
            <person name="Ding S.J."/>
            <person name="Wang X.J."/>
            <person name="Zhu J.G."/>
            <person name="Ruan X.D."/>
            <person name="Zhao L."/>
            <person name="Wei J.T."/>
            <person name="Ye R.Z."/>
            <person name="Que T.C."/>
            <person name="Du C.H."/>
            <person name="Zhou Y.H."/>
            <person name="Cheng J.X."/>
            <person name="Dai P.F."/>
            <person name="Guo W.B."/>
            <person name="Han X.H."/>
            <person name="Huang E.J."/>
            <person name="Li L.F."/>
            <person name="Wei W."/>
            <person name="Gao Y.C."/>
            <person name="Liu J.Z."/>
            <person name="Shao H.Z."/>
            <person name="Wang X."/>
            <person name="Wang C.C."/>
            <person name="Yang T.C."/>
            <person name="Huo Q.B."/>
            <person name="Li W."/>
            <person name="Chen H.Y."/>
            <person name="Chen S.E."/>
            <person name="Zhou L.G."/>
            <person name="Ni X.B."/>
            <person name="Tian J.H."/>
            <person name="Sheng Y."/>
            <person name="Liu T."/>
            <person name="Pan Y.S."/>
            <person name="Xia L.Y."/>
            <person name="Li J."/>
            <person name="Zhao F."/>
            <person name="Cao W.C."/>
        </authorList>
    </citation>
    <scope>NUCLEOTIDE SEQUENCE [LARGE SCALE GENOMIC DNA]</scope>
    <source>
        <strain evidence="1">Iper-2018</strain>
    </source>
</reference>
<proteinExistence type="predicted"/>
<evidence type="ECO:0000313" key="2">
    <source>
        <dbReference type="Proteomes" id="UP000805193"/>
    </source>
</evidence>
<sequence>MLCSQSVHWIPYLTRRYLGSDATVCEETVKQPCFIRSSSHDGASTAVGRENGLLNNSAASRDFAAPVVGHLCYSLSVAAVRLEAYFEGHSIAKPKRRALLVAALNDNVVKVQLGRCHPQKADELSYEDVVKHLEEEYAPKVNETAAS</sequence>
<protein>
    <submittedName>
        <fullName evidence="1">Uncharacterized protein</fullName>
    </submittedName>
</protein>
<evidence type="ECO:0000313" key="1">
    <source>
        <dbReference type="EMBL" id="KAG0445354.1"/>
    </source>
</evidence>
<accession>A0AC60R0K4</accession>
<gene>
    <name evidence="1" type="ORF">HPB47_016350</name>
</gene>
<dbReference type="EMBL" id="JABSTQ010000505">
    <property type="protein sequence ID" value="KAG0445354.1"/>
    <property type="molecule type" value="Genomic_DNA"/>
</dbReference>
<name>A0AC60R0K4_IXOPE</name>
<organism evidence="1 2">
    <name type="scientific">Ixodes persulcatus</name>
    <name type="common">Taiga tick</name>
    <dbReference type="NCBI Taxonomy" id="34615"/>
    <lineage>
        <taxon>Eukaryota</taxon>
        <taxon>Metazoa</taxon>
        <taxon>Ecdysozoa</taxon>
        <taxon>Arthropoda</taxon>
        <taxon>Chelicerata</taxon>
        <taxon>Arachnida</taxon>
        <taxon>Acari</taxon>
        <taxon>Parasitiformes</taxon>
        <taxon>Ixodida</taxon>
        <taxon>Ixodoidea</taxon>
        <taxon>Ixodidae</taxon>
        <taxon>Ixodinae</taxon>
        <taxon>Ixodes</taxon>
    </lineage>
</organism>
<keyword evidence="2" id="KW-1185">Reference proteome</keyword>
<dbReference type="Proteomes" id="UP000805193">
    <property type="component" value="Unassembled WGS sequence"/>
</dbReference>